<dbReference type="AlphaFoldDB" id="A0A2A6C444"/>
<dbReference type="PANTHER" id="PTHR31627:SF42">
    <property type="entry name" value="G_PROTEIN_RECEP_F1_2 DOMAIN-CONTAINING PROTEIN-RELATED"/>
    <property type="match status" value="1"/>
</dbReference>
<reference evidence="5" key="2">
    <citation type="submission" date="2022-06" db="UniProtKB">
        <authorList>
            <consortium name="EnsemblMetazoa"/>
        </authorList>
    </citation>
    <scope>IDENTIFICATION</scope>
    <source>
        <strain evidence="5">PS312</strain>
    </source>
</reference>
<evidence type="ECO:0000256" key="3">
    <source>
        <dbReference type="ARBA" id="ARBA00022989"/>
    </source>
</evidence>
<dbReference type="PROSITE" id="PS50262">
    <property type="entry name" value="G_PROTEIN_RECEP_F1_2"/>
    <property type="match status" value="1"/>
</dbReference>
<dbReference type="EnsemblMetazoa" id="PPA06066.1">
    <property type="protein sequence ID" value="PPA06066.1"/>
    <property type="gene ID" value="WBGene00095620"/>
</dbReference>
<dbReference type="PANTHER" id="PTHR31627">
    <property type="entry name" value="SERPENTINE RECEPTOR CLASS GAMMA-RELATED"/>
    <property type="match status" value="1"/>
</dbReference>
<evidence type="ECO:0000256" key="2">
    <source>
        <dbReference type="ARBA" id="ARBA00022692"/>
    </source>
</evidence>
<keyword evidence="6" id="KW-1185">Reference proteome</keyword>
<dbReference type="InterPro" id="IPR019426">
    <property type="entry name" value="7TM_GPCR_serpentine_rcpt_Srv"/>
</dbReference>
<dbReference type="Pfam" id="PF10323">
    <property type="entry name" value="7TM_GPCR_Srv"/>
    <property type="match status" value="2"/>
</dbReference>
<dbReference type="GO" id="GO:0016020">
    <property type="term" value="C:membrane"/>
    <property type="evidence" value="ECO:0007669"/>
    <property type="project" value="UniProtKB-SubCell"/>
</dbReference>
<evidence type="ECO:0000256" key="4">
    <source>
        <dbReference type="ARBA" id="ARBA00023136"/>
    </source>
</evidence>
<dbReference type="InterPro" id="IPR051119">
    <property type="entry name" value="Nematode_SR-like"/>
</dbReference>
<accession>A0A8R1Y7Z5</accession>
<dbReference type="SUPFAM" id="SSF81321">
    <property type="entry name" value="Family A G protein-coupled receptor-like"/>
    <property type="match status" value="2"/>
</dbReference>
<gene>
    <name evidence="5" type="primary">WBGene00095620</name>
</gene>
<dbReference type="Proteomes" id="UP000005239">
    <property type="component" value="Unassembled WGS sequence"/>
</dbReference>
<evidence type="ECO:0000313" key="6">
    <source>
        <dbReference type="Proteomes" id="UP000005239"/>
    </source>
</evidence>
<reference evidence="6" key="1">
    <citation type="journal article" date="2008" name="Nat. Genet.">
        <title>The Pristionchus pacificus genome provides a unique perspective on nematode lifestyle and parasitism.</title>
        <authorList>
            <person name="Dieterich C."/>
            <person name="Clifton S.W."/>
            <person name="Schuster L.N."/>
            <person name="Chinwalla A."/>
            <person name="Delehaunty K."/>
            <person name="Dinkelacker I."/>
            <person name="Fulton L."/>
            <person name="Fulton R."/>
            <person name="Godfrey J."/>
            <person name="Minx P."/>
            <person name="Mitreva M."/>
            <person name="Roeseler W."/>
            <person name="Tian H."/>
            <person name="Witte H."/>
            <person name="Yang S.P."/>
            <person name="Wilson R.K."/>
            <person name="Sommer R.J."/>
        </authorList>
    </citation>
    <scope>NUCLEOTIDE SEQUENCE [LARGE SCALE GENOMIC DNA]</scope>
    <source>
        <strain evidence="6">PS312</strain>
    </source>
</reference>
<comment type="subcellular location">
    <subcellularLocation>
        <location evidence="1">Membrane</location>
    </subcellularLocation>
</comment>
<keyword evidence="3" id="KW-1133">Transmembrane helix</keyword>
<protein>
    <submittedName>
        <fullName evidence="5">Srv-28</fullName>
    </submittedName>
</protein>
<keyword evidence="2" id="KW-0812">Transmembrane</keyword>
<keyword evidence="4" id="KW-0472">Membrane</keyword>
<sequence length="521" mass="59542">MIESIIELFFIYAYVFGQMVFKDLIFGEEFALNTGYIYPTFAYYGTYYYILHVQVWGSVILSISRYVTVCRPLSKAENLFDRVRTPVLWMINTIVPLLLMGRMLFQGSVYYYCAPSGQVSQYTPLYIVKTNSAQGMIVSVIGSGVCAVCYFLVIRRLASTQKHIKGGLRDYRREKMLTIVGFAIFIALCISTLFYVLICINAANENAVAVNLIRTYYIYALMALTFVNPWMLIITNKNTRRRMLFQDSNVSTPIMVSTTINEIVMVSIYITCQLITRDHIIGEQFLFDSNGTIFPEFYFYGTHYYFMYVQVFGAILQSSNRFICVCIPFSRVHEIVEQIPAWVLLLTSFIVPSLPMIPMILRSRITFHRNLEGNIDLLIPTTIVQQNAIQGMVSTVFATILCSICYIVVITKLTRMKTDAHNARDFKREKMLTIVGFAVFISLCVETIYYIFLATMSGESVDRVRVFFVYPTVLMAFVNPWMLILTNQNVRNRALGLSAPSTTADNAVTIRTMATPISIIK</sequence>
<dbReference type="OrthoDB" id="5868253at2759"/>
<accession>A0A2A6C444</accession>
<proteinExistence type="predicted"/>
<dbReference type="Gene3D" id="1.20.1070.10">
    <property type="entry name" value="Rhodopsin 7-helix transmembrane proteins"/>
    <property type="match status" value="2"/>
</dbReference>
<evidence type="ECO:0000313" key="5">
    <source>
        <dbReference type="EnsemblMetazoa" id="PPA06066.1"/>
    </source>
</evidence>
<evidence type="ECO:0000256" key="1">
    <source>
        <dbReference type="ARBA" id="ARBA00004370"/>
    </source>
</evidence>
<dbReference type="InterPro" id="IPR017452">
    <property type="entry name" value="GPCR_Rhodpsn_7TM"/>
</dbReference>
<organism evidence="5 6">
    <name type="scientific">Pristionchus pacificus</name>
    <name type="common">Parasitic nematode worm</name>
    <dbReference type="NCBI Taxonomy" id="54126"/>
    <lineage>
        <taxon>Eukaryota</taxon>
        <taxon>Metazoa</taxon>
        <taxon>Ecdysozoa</taxon>
        <taxon>Nematoda</taxon>
        <taxon>Chromadorea</taxon>
        <taxon>Rhabditida</taxon>
        <taxon>Rhabditina</taxon>
        <taxon>Diplogasteromorpha</taxon>
        <taxon>Diplogasteroidea</taxon>
        <taxon>Neodiplogasteridae</taxon>
        <taxon>Pristionchus</taxon>
    </lineage>
</organism>
<name>A0A2A6C444_PRIPA</name>